<comment type="caution">
    <text evidence="3">The sequence shown here is derived from an EMBL/GenBank/DDBJ whole genome shotgun (WGS) entry which is preliminary data.</text>
</comment>
<evidence type="ECO:0000313" key="3">
    <source>
        <dbReference type="EMBL" id="CAD2171556.1"/>
    </source>
</evidence>
<reference evidence="3 4" key="1">
    <citation type="submission" date="2020-08" db="EMBL/GenBank/DDBJ databases">
        <authorList>
            <person name="Koutsovoulos G."/>
            <person name="Danchin GJ E."/>
        </authorList>
    </citation>
    <scope>NUCLEOTIDE SEQUENCE [LARGE SCALE GENOMIC DNA]</scope>
</reference>
<proteinExistence type="predicted"/>
<feature type="coiled-coil region" evidence="1">
    <location>
        <begin position="231"/>
        <end position="258"/>
    </location>
</feature>
<dbReference type="GO" id="GO:0005892">
    <property type="term" value="C:acetylcholine-gated channel complex"/>
    <property type="evidence" value="ECO:0007669"/>
    <property type="project" value="InterPro"/>
</dbReference>
<dbReference type="EMBL" id="CAJEWN010000186">
    <property type="protein sequence ID" value="CAD2171556.1"/>
    <property type="molecule type" value="Genomic_DNA"/>
</dbReference>
<keyword evidence="1" id="KW-0175">Coiled coil</keyword>
<dbReference type="AlphaFoldDB" id="A0A6V7V9B3"/>
<feature type="chain" id="PRO_5027578949" evidence="2">
    <location>
        <begin position="17"/>
        <end position="280"/>
    </location>
</feature>
<organism evidence="3 4">
    <name type="scientific">Meloidogyne enterolobii</name>
    <name type="common">Root-knot nematode worm</name>
    <name type="synonym">Meloidogyne mayaguensis</name>
    <dbReference type="NCBI Taxonomy" id="390850"/>
    <lineage>
        <taxon>Eukaryota</taxon>
        <taxon>Metazoa</taxon>
        <taxon>Ecdysozoa</taxon>
        <taxon>Nematoda</taxon>
        <taxon>Chromadorea</taxon>
        <taxon>Rhabditida</taxon>
        <taxon>Tylenchina</taxon>
        <taxon>Tylenchomorpha</taxon>
        <taxon>Tylenchoidea</taxon>
        <taxon>Meloidogynidae</taxon>
        <taxon>Meloidogyninae</taxon>
        <taxon>Meloidogyne</taxon>
    </lineage>
</organism>
<keyword evidence="2" id="KW-0732">Signal</keyword>
<gene>
    <name evidence="3" type="ORF">MENT_LOCUS23052</name>
</gene>
<dbReference type="PANTHER" id="PTHR33748">
    <property type="entry name" value="PROTEIN CBG04600"/>
    <property type="match status" value="1"/>
</dbReference>
<dbReference type="InterPro" id="IPR033438">
    <property type="entry name" value="MOLO1"/>
</dbReference>
<dbReference type="Pfam" id="PF17175">
    <property type="entry name" value="MOLO1"/>
    <property type="match status" value="1"/>
</dbReference>
<accession>A0A6V7V9B3</accession>
<dbReference type="PANTHER" id="PTHR33748:SF5">
    <property type="entry name" value="GROUND-LIKE DOMAIN-CONTAINING PROTEIN"/>
    <property type="match status" value="1"/>
</dbReference>
<feature type="signal peptide" evidence="2">
    <location>
        <begin position="1"/>
        <end position="16"/>
    </location>
</feature>
<dbReference type="OrthoDB" id="8062037at2759"/>
<evidence type="ECO:0000256" key="1">
    <source>
        <dbReference type="SAM" id="Coils"/>
    </source>
</evidence>
<sequence length="280" mass="32802">MFKILVLICLIIQTHSWTWDVYPSPRGTTYWKCGVSKPTWVCDPDGMLTEQQREEIVQLVEDFKEKTKRPKSRYRCMREGLRLVVALARDKIDIDDAFNDPRKTGLCENGGWVTSDRTTCESDVHGVELNEDGFRYCYKMRWLGHLHTEDLEQINNAWIHLLKTKNYFYALKNYIESLRMLYIHRFSIFDDNDISLEDTKESLAEIRLSDGQQNKTLSRFSADIEGNKLKLLELQQSLDQQNKTLVETNQKLSEMRALLLHGQMLIGKNTTTPLDEEEEK</sequence>
<evidence type="ECO:0000313" key="4">
    <source>
        <dbReference type="Proteomes" id="UP000580250"/>
    </source>
</evidence>
<name>A0A6V7V9B3_MELEN</name>
<protein>
    <submittedName>
        <fullName evidence="3">Uncharacterized protein</fullName>
    </submittedName>
</protein>
<dbReference type="Proteomes" id="UP000580250">
    <property type="component" value="Unassembled WGS sequence"/>
</dbReference>
<evidence type="ECO:0000256" key="2">
    <source>
        <dbReference type="SAM" id="SignalP"/>
    </source>
</evidence>